<protein>
    <submittedName>
        <fullName evidence="1">Uncharacterized protein</fullName>
    </submittedName>
</protein>
<comment type="caution">
    <text evidence="1">The sequence shown here is derived from an EMBL/GenBank/DDBJ whole genome shotgun (WGS) entry which is preliminary data.</text>
</comment>
<dbReference type="Proteomes" id="UP001417504">
    <property type="component" value="Unassembled WGS sequence"/>
</dbReference>
<gene>
    <name evidence="1" type="ORF">Sjap_005317</name>
</gene>
<name>A0AAP0K5D2_9MAGN</name>
<keyword evidence="2" id="KW-1185">Reference proteome</keyword>
<evidence type="ECO:0000313" key="1">
    <source>
        <dbReference type="EMBL" id="KAK9145414.1"/>
    </source>
</evidence>
<proteinExistence type="predicted"/>
<dbReference type="EMBL" id="JBBNAE010000002">
    <property type="protein sequence ID" value="KAK9145414.1"/>
    <property type="molecule type" value="Genomic_DNA"/>
</dbReference>
<evidence type="ECO:0000313" key="2">
    <source>
        <dbReference type="Proteomes" id="UP001417504"/>
    </source>
</evidence>
<sequence>MTEPGNEGLAGLHSQCRDRKMSQSNLARYLAAWPQFPGVARVTVLSGLYAPKRNGMGRCERDQIRERAWDGELEQSRPGRSDDEFTRRNHPYKVIDGVNALSRGKRYEGYSLLVSSIRYEFGGVSEPVECMYSVGYR</sequence>
<dbReference type="AlphaFoldDB" id="A0AAP0K5D2"/>
<reference evidence="1 2" key="1">
    <citation type="submission" date="2024-01" db="EMBL/GenBank/DDBJ databases">
        <title>Genome assemblies of Stephania.</title>
        <authorList>
            <person name="Yang L."/>
        </authorList>
    </citation>
    <scope>NUCLEOTIDE SEQUENCE [LARGE SCALE GENOMIC DNA]</scope>
    <source>
        <strain evidence="1">QJT</strain>
        <tissue evidence="1">Leaf</tissue>
    </source>
</reference>
<accession>A0AAP0K5D2</accession>
<organism evidence="1 2">
    <name type="scientific">Stephania japonica</name>
    <dbReference type="NCBI Taxonomy" id="461633"/>
    <lineage>
        <taxon>Eukaryota</taxon>
        <taxon>Viridiplantae</taxon>
        <taxon>Streptophyta</taxon>
        <taxon>Embryophyta</taxon>
        <taxon>Tracheophyta</taxon>
        <taxon>Spermatophyta</taxon>
        <taxon>Magnoliopsida</taxon>
        <taxon>Ranunculales</taxon>
        <taxon>Menispermaceae</taxon>
        <taxon>Menispermoideae</taxon>
        <taxon>Cissampelideae</taxon>
        <taxon>Stephania</taxon>
    </lineage>
</organism>